<gene>
    <name evidence="1" type="ORF">BpHYR1_047927</name>
</gene>
<reference evidence="1 2" key="1">
    <citation type="journal article" date="2018" name="Sci. Rep.">
        <title>Genomic signatures of local adaptation to the degree of environmental predictability in rotifers.</title>
        <authorList>
            <person name="Franch-Gras L."/>
            <person name="Hahn C."/>
            <person name="Garcia-Roger E.M."/>
            <person name="Carmona M.J."/>
            <person name="Serra M."/>
            <person name="Gomez A."/>
        </authorList>
    </citation>
    <scope>NUCLEOTIDE SEQUENCE [LARGE SCALE GENOMIC DNA]</scope>
    <source>
        <strain evidence="1">HYR1</strain>
    </source>
</reference>
<dbReference type="EMBL" id="REGN01003158">
    <property type="protein sequence ID" value="RNA24194.1"/>
    <property type="molecule type" value="Genomic_DNA"/>
</dbReference>
<keyword evidence="2" id="KW-1185">Reference proteome</keyword>
<evidence type="ECO:0000313" key="1">
    <source>
        <dbReference type="EMBL" id="RNA24194.1"/>
    </source>
</evidence>
<sequence>MVDYCGWLQRKVGLSTSLLEFVLIGGRLNDDLCLLLSFLELFVLLFELVQVHGQLFTERLGVVHLRNE</sequence>
<accession>A0A3M7RL36</accession>
<comment type="caution">
    <text evidence="1">The sequence shown here is derived from an EMBL/GenBank/DDBJ whole genome shotgun (WGS) entry which is preliminary data.</text>
</comment>
<name>A0A3M7RL36_BRAPC</name>
<organism evidence="1 2">
    <name type="scientific">Brachionus plicatilis</name>
    <name type="common">Marine rotifer</name>
    <name type="synonym">Brachionus muelleri</name>
    <dbReference type="NCBI Taxonomy" id="10195"/>
    <lineage>
        <taxon>Eukaryota</taxon>
        <taxon>Metazoa</taxon>
        <taxon>Spiralia</taxon>
        <taxon>Gnathifera</taxon>
        <taxon>Rotifera</taxon>
        <taxon>Eurotatoria</taxon>
        <taxon>Monogononta</taxon>
        <taxon>Pseudotrocha</taxon>
        <taxon>Ploima</taxon>
        <taxon>Brachionidae</taxon>
        <taxon>Brachionus</taxon>
    </lineage>
</organism>
<dbReference type="AlphaFoldDB" id="A0A3M7RL36"/>
<protein>
    <submittedName>
        <fullName evidence="1">Uncharacterized protein</fullName>
    </submittedName>
</protein>
<dbReference type="Proteomes" id="UP000276133">
    <property type="component" value="Unassembled WGS sequence"/>
</dbReference>
<proteinExistence type="predicted"/>
<evidence type="ECO:0000313" key="2">
    <source>
        <dbReference type="Proteomes" id="UP000276133"/>
    </source>
</evidence>